<organism evidence="10 11">
    <name type="scientific">Paucilactobacillus oligofermentans DSM 15707 = LMG 22743</name>
    <dbReference type="NCBI Taxonomy" id="1423778"/>
    <lineage>
        <taxon>Bacteria</taxon>
        <taxon>Bacillati</taxon>
        <taxon>Bacillota</taxon>
        <taxon>Bacilli</taxon>
        <taxon>Lactobacillales</taxon>
        <taxon>Lactobacillaceae</taxon>
        <taxon>Paucilactobacillus</taxon>
    </lineage>
</organism>
<name>A0A0R1REJ6_9LACO</name>
<evidence type="ECO:0000256" key="5">
    <source>
        <dbReference type="ARBA" id="ARBA00022970"/>
    </source>
</evidence>
<evidence type="ECO:0000256" key="7">
    <source>
        <dbReference type="ARBA" id="ARBA00023136"/>
    </source>
</evidence>
<dbReference type="GO" id="GO:0006865">
    <property type="term" value="P:amino acid transport"/>
    <property type="evidence" value="ECO:0007669"/>
    <property type="project" value="UniProtKB-KW"/>
</dbReference>
<evidence type="ECO:0000256" key="6">
    <source>
        <dbReference type="ARBA" id="ARBA00022989"/>
    </source>
</evidence>
<evidence type="ECO:0000256" key="2">
    <source>
        <dbReference type="ARBA" id="ARBA00022448"/>
    </source>
</evidence>
<keyword evidence="4 8" id="KW-0812">Transmembrane</keyword>
<dbReference type="GO" id="GO:0022857">
    <property type="term" value="F:transmembrane transporter activity"/>
    <property type="evidence" value="ECO:0007669"/>
    <property type="project" value="InterPro"/>
</dbReference>
<dbReference type="InterPro" id="IPR010065">
    <property type="entry name" value="AA_ABC_transptr_permease_3TM"/>
</dbReference>
<keyword evidence="6 8" id="KW-1133">Transmembrane helix</keyword>
<dbReference type="Pfam" id="PF00528">
    <property type="entry name" value="BPD_transp_1"/>
    <property type="match status" value="1"/>
</dbReference>
<dbReference type="OrthoDB" id="9787841at2"/>
<keyword evidence="2 8" id="KW-0813">Transport</keyword>
<dbReference type="InterPro" id="IPR043429">
    <property type="entry name" value="ArtM/GltK/GlnP/TcyL/YhdX-like"/>
</dbReference>
<dbReference type="EMBL" id="AZFE01000031">
    <property type="protein sequence ID" value="KRL55303.1"/>
    <property type="molecule type" value="Genomic_DNA"/>
</dbReference>
<dbReference type="PROSITE" id="PS50928">
    <property type="entry name" value="ABC_TM1"/>
    <property type="match status" value="1"/>
</dbReference>
<evidence type="ECO:0000313" key="11">
    <source>
        <dbReference type="Proteomes" id="UP000051697"/>
    </source>
</evidence>
<reference evidence="10 11" key="1">
    <citation type="journal article" date="2015" name="Genome Announc.">
        <title>Expanding the biotechnology potential of lactobacilli through comparative genomics of 213 strains and associated genera.</title>
        <authorList>
            <person name="Sun Z."/>
            <person name="Harris H.M."/>
            <person name="McCann A."/>
            <person name="Guo C."/>
            <person name="Argimon S."/>
            <person name="Zhang W."/>
            <person name="Yang X."/>
            <person name="Jeffery I.B."/>
            <person name="Cooney J.C."/>
            <person name="Kagawa T.F."/>
            <person name="Liu W."/>
            <person name="Song Y."/>
            <person name="Salvetti E."/>
            <person name="Wrobel A."/>
            <person name="Rasinkangas P."/>
            <person name="Parkhill J."/>
            <person name="Rea M.C."/>
            <person name="O'Sullivan O."/>
            <person name="Ritari J."/>
            <person name="Douillard F.P."/>
            <person name="Paul Ross R."/>
            <person name="Yang R."/>
            <person name="Briner A.E."/>
            <person name="Felis G.E."/>
            <person name="de Vos W.M."/>
            <person name="Barrangou R."/>
            <person name="Klaenhammer T.R."/>
            <person name="Caufield P.W."/>
            <person name="Cui Y."/>
            <person name="Zhang H."/>
            <person name="O'Toole P.W."/>
        </authorList>
    </citation>
    <scope>NUCLEOTIDE SEQUENCE [LARGE SCALE GENOMIC DNA]</scope>
    <source>
        <strain evidence="10 11">DSM 15707</strain>
    </source>
</reference>
<accession>A0A0R1REJ6</accession>
<evidence type="ECO:0000259" key="9">
    <source>
        <dbReference type="PROSITE" id="PS50928"/>
    </source>
</evidence>
<sequence>MQTFIDAYSWLNLRYLLQGLWVTVEVSVISVILSFILGTILGVIRYSEIKYFSAIVGFVIDLIRNLPLLLIIFFTYFGLPNLGFKPPVIAAAIIAMTVFESMMIAEIVRSGIIAIDKGQMEGAQSNGIGYWTALRIVVLPQAMKNMVPALVSQFISLIKDTSLGTIIVLPEMMYHAQIIYGQNTNYIIPMFVALAVLYFIVCYALSLVGKYFERRLA</sequence>
<proteinExistence type="inferred from homology"/>
<comment type="subcellular location">
    <subcellularLocation>
        <location evidence="1 8">Cell membrane</location>
        <topology evidence="1 8">Multi-pass membrane protein</topology>
    </subcellularLocation>
</comment>
<dbReference type="NCBIfam" id="TIGR01726">
    <property type="entry name" value="HEQRo_perm_3TM"/>
    <property type="match status" value="1"/>
</dbReference>
<dbReference type="SUPFAM" id="SSF161098">
    <property type="entry name" value="MetI-like"/>
    <property type="match status" value="1"/>
</dbReference>
<dbReference type="InterPro" id="IPR000515">
    <property type="entry name" value="MetI-like"/>
</dbReference>
<keyword evidence="3" id="KW-1003">Cell membrane</keyword>
<dbReference type="FunFam" id="1.10.3720.10:FF:000033">
    <property type="entry name" value="Polar amino acid ABC transporter permease"/>
    <property type="match status" value="1"/>
</dbReference>
<dbReference type="Gene3D" id="1.10.3720.10">
    <property type="entry name" value="MetI-like"/>
    <property type="match status" value="1"/>
</dbReference>
<protein>
    <submittedName>
        <fullName evidence="10">Glutamine ABC transporter membrane protein</fullName>
    </submittedName>
</protein>
<keyword evidence="7 8" id="KW-0472">Membrane</keyword>
<evidence type="ECO:0000256" key="3">
    <source>
        <dbReference type="ARBA" id="ARBA00022475"/>
    </source>
</evidence>
<feature type="transmembrane region" description="Helical" evidence="8">
    <location>
        <begin position="51"/>
        <end position="76"/>
    </location>
</feature>
<feature type="transmembrane region" description="Helical" evidence="8">
    <location>
        <begin position="88"/>
        <end position="108"/>
    </location>
</feature>
<dbReference type="Proteomes" id="UP000051697">
    <property type="component" value="Unassembled WGS sequence"/>
</dbReference>
<keyword evidence="11" id="KW-1185">Reference proteome</keyword>
<dbReference type="STRING" id="1423778.FC70_GL000899"/>
<feature type="transmembrane region" description="Helical" evidence="8">
    <location>
        <begin position="20"/>
        <end position="44"/>
    </location>
</feature>
<feature type="domain" description="ABC transmembrane type-1" evidence="9">
    <location>
        <begin position="20"/>
        <end position="209"/>
    </location>
</feature>
<evidence type="ECO:0000256" key="4">
    <source>
        <dbReference type="ARBA" id="ARBA00022692"/>
    </source>
</evidence>
<dbReference type="CDD" id="cd06261">
    <property type="entry name" value="TM_PBP2"/>
    <property type="match status" value="1"/>
</dbReference>
<evidence type="ECO:0000256" key="8">
    <source>
        <dbReference type="RuleBase" id="RU363032"/>
    </source>
</evidence>
<dbReference type="RefSeq" id="WP_057889855.1">
    <property type="nucleotide sequence ID" value="NZ_AZFE01000031.1"/>
</dbReference>
<keyword evidence="5" id="KW-0029">Amino-acid transport</keyword>
<dbReference type="KEGG" id="lol:LACOL_0398"/>
<dbReference type="GO" id="GO:0043190">
    <property type="term" value="C:ATP-binding cassette (ABC) transporter complex"/>
    <property type="evidence" value="ECO:0007669"/>
    <property type="project" value="InterPro"/>
</dbReference>
<dbReference type="AlphaFoldDB" id="A0A0R1REJ6"/>
<comment type="similarity">
    <text evidence="8">Belongs to the binding-protein-dependent transport system permease family.</text>
</comment>
<dbReference type="PATRIC" id="fig|1423778.4.peg.932"/>
<dbReference type="PANTHER" id="PTHR30614">
    <property type="entry name" value="MEMBRANE COMPONENT OF AMINO ACID ABC TRANSPORTER"/>
    <property type="match status" value="1"/>
</dbReference>
<dbReference type="PANTHER" id="PTHR30614:SF41">
    <property type="entry name" value="INNER MEMBRANE AMINO-ACID ABC TRANSPORTER PERMEASE PROTEIN YHDY"/>
    <property type="match status" value="1"/>
</dbReference>
<feature type="transmembrane region" description="Helical" evidence="8">
    <location>
        <begin position="186"/>
        <end position="208"/>
    </location>
</feature>
<comment type="caution">
    <text evidence="10">The sequence shown here is derived from an EMBL/GenBank/DDBJ whole genome shotgun (WGS) entry which is preliminary data.</text>
</comment>
<gene>
    <name evidence="10" type="ORF">FC70_GL000899</name>
</gene>
<evidence type="ECO:0000313" key="10">
    <source>
        <dbReference type="EMBL" id="KRL55303.1"/>
    </source>
</evidence>
<dbReference type="InterPro" id="IPR035906">
    <property type="entry name" value="MetI-like_sf"/>
</dbReference>
<evidence type="ECO:0000256" key="1">
    <source>
        <dbReference type="ARBA" id="ARBA00004651"/>
    </source>
</evidence>